<dbReference type="Pfam" id="PF23844">
    <property type="entry name" value="NCTSP_N"/>
    <property type="match status" value="1"/>
</dbReference>
<dbReference type="InterPro" id="IPR057122">
    <property type="entry name" value="TIM-barrel_NCTSP"/>
</dbReference>
<evidence type="ECO:0000313" key="4">
    <source>
        <dbReference type="EMBL" id="QJQ32388.1"/>
    </source>
</evidence>
<evidence type="ECO:0000259" key="2">
    <source>
        <dbReference type="Pfam" id="PF23844"/>
    </source>
</evidence>
<dbReference type="AlphaFoldDB" id="A0A6M4ATF0"/>
<dbReference type="Pfam" id="PF09343">
    <property type="entry name" value="DUF2460"/>
    <property type="match status" value="1"/>
</dbReference>
<evidence type="ECO:0000259" key="3">
    <source>
        <dbReference type="Pfam" id="PF23845"/>
    </source>
</evidence>
<evidence type="ECO:0000259" key="1">
    <source>
        <dbReference type="Pfam" id="PF09343"/>
    </source>
</evidence>
<keyword evidence="5" id="KW-1185">Reference proteome</keyword>
<dbReference type="NCBIfam" id="TIGR02217">
    <property type="entry name" value="chp_TIGR02217"/>
    <property type="match status" value="1"/>
</dbReference>
<dbReference type="InterPro" id="IPR057102">
    <property type="entry name" value="NCTSP_N"/>
</dbReference>
<feature type="domain" description="Non-contractile tail sheath TIM barrel" evidence="3">
    <location>
        <begin position="215"/>
        <end position="560"/>
    </location>
</feature>
<feature type="domain" description="Non-contractile tail sheath N-terminal" evidence="2">
    <location>
        <begin position="21"/>
        <end position="210"/>
    </location>
</feature>
<sequence length="777" mass="83006">MGWCLSPPLGGHEEHRERSTIKRFDARFWTVDFPRPMMGSVVSDGAEALRVDLAFTGKDNLAGLIWEAEDRWDHPLLAYETRRDFRRCVLRFRWRSGGVKPLDAVWGPVLTIEGRDESGAARAWFVRLWNYAVGSPGDAVVTLDFGAINGGFLLPGEADPVWAGDVDRMMISLVPPDYDGSAGDYAAMADGWVELTGMQCDGSGSVLAIGDAMLPEHSLSMATAYDDAYNQTPARLLRQVEALGYRGPLLHYVGMSHFMRLTQVGGDWLVSVSGGALCGPALAWHEALVAEALAQGRAVIWSLSYELFADYCPQAWMQRAADGGPALTGWVPPSALLSPANAEAMGWLALVARVLVGIAKGAGMAVHFQVGEPWWWVTADRRPCLYDSAATSALGSASVAIPDLGAALNAAQKAMLDAAGALLAQSTAALCAAVRDEAGDDGATTYLLAYLPTLLDPMMPEARRMMMPTGWAKPAFDVLQLEDYDWASRGQVGASVAGIALAEARLGYPAAEQHYLAGFVLTAADRAQWEAIDAAAMRSVARGVAATFIWALPQVARDGFLHFEEGEGAVDAFDDVDFPLALGREASVVAEFSTAIVTGQSGAEQRAPDWDNARLRYDAGPGIRSEADVRVLVDFYRARRGPAVGFRFRDPFDASSAVDGGAPGMADQTIGTGDGVRTDFPLTKSYGNGAGAARRRITRPVVDSVLVSVNGVAASGWTLGPLGMVSFAVPPASGAEIRAGFLFDVPVRFAEDRLEVSRATWLAGEIATVPLIEVREG</sequence>
<dbReference type="EMBL" id="CP053015">
    <property type="protein sequence ID" value="QJQ32388.1"/>
    <property type="molecule type" value="Genomic_DNA"/>
</dbReference>
<dbReference type="RefSeq" id="WP_169945598.1">
    <property type="nucleotide sequence ID" value="NZ_CP053015.1"/>
</dbReference>
<dbReference type="Pfam" id="PF23845">
    <property type="entry name" value="TIM-barrel_NCTSP"/>
    <property type="match status" value="1"/>
</dbReference>
<evidence type="ECO:0000313" key="5">
    <source>
        <dbReference type="Proteomes" id="UP000503018"/>
    </source>
</evidence>
<organism evidence="4 5">
    <name type="scientific">Sphingomonas lacunae</name>
    <dbReference type="NCBI Taxonomy" id="2698828"/>
    <lineage>
        <taxon>Bacteria</taxon>
        <taxon>Pseudomonadati</taxon>
        <taxon>Pseudomonadota</taxon>
        <taxon>Alphaproteobacteria</taxon>
        <taxon>Sphingomonadales</taxon>
        <taxon>Sphingomonadaceae</taxon>
        <taxon>Sphingomonas</taxon>
    </lineage>
</organism>
<gene>
    <name evidence="4" type="ORF">GV829_07935</name>
</gene>
<accession>A0A6M4ATF0</accession>
<feature type="domain" description="DUF2460" evidence="1">
    <location>
        <begin position="574"/>
        <end position="775"/>
    </location>
</feature>
<reference evidence="4 5" key="1">
    <citation type="submission" date="2020-01" db="EMBL/GenBank/DDBJ databases">
        <title>Sphingomonas sp. strain CSW-10.</title>
        <authorList>
            <person name="Chen W.-M."/>
        </authorList>
    </citation>
    <scope>NUCLEOTIDE SEQUENCE [LARGE SCALE GENOMIC DNA]</scope>
    <source>
        <strain evidence="4 5">CSW-10</strain>
    </source>
</reference>
<proteinExistence type="predicted"/>
<dbReference type="KEGG" id="slan:GV829_07935"/>
<dbReference type="Proteomes" id="UP000503018">
    <property type="component" value="Chromosome"/>
</dbReference>
<protein>
    <submittedName>
        <fullName evidence="4">DUF2460 domain-containing protein</fullName>
    </submittedName>
</protein>
<name>A0A6M4ATF0_9SPHN</name>
<dbReference type="InterPro" id="IPR011740">
    <property type="entry name" value="DUF2460"/>
</dbReference>